<evidence type="ECO:0000256" key="1">
    <source>
        <dbReference type="ARBA" id="ARBA00007932"/>
    </source>
</evidence>
<dbReference type="OrthoDB" id="5982417at2759"/>
<dbReference type="GO" id="GO:1902444">
    <property type="term" value="F:riboflavin binding"/>
    <property type="evidence" value="ECO:0007669"/>
    <property type="project" value="TreeGrafter"/>
</dbReference>
<keyword evidence="7" id="KW-1185">Reference proteome</keyword>
<dbReference type="CTD" id="83546"/>
<evidence type="ECO:0000256" key="4">
    <source>
        <dbReference type="SAM" id="MobiDB-lite"/>
    </source>
</evidence>
<keyword evidence="2 5" id="KW-0732">Signal</keyword>
<feature type="compositionally biased region" description="Gly residues" evidence="4">
    <location>
        <begin position="292"/>
        <end position="302"/>
    </location>
</feature>
<dbReference type="Pfam" id="PF03024">
    <property type="entry name" value="Folate_rec"/>
    <property type="match status" value="1"/>
</dbReference>
<dbReference type="RefSeq" id="XP_031428694.1">
    <property type="nucleotide sequence ID" value="XM_031572834.2"/>
</dbReference>
<dbReference type="AlphaFoldDB" id="A0A6P8FQP2"/>
<proteinExistence type="inferred from homology"/>
<dbReference type="GO" id="GO:0009897">
    <property type="term" value="C:external side of plasma membrane"/>
    <property type="evidence" value="ECO:0007669"/>
    <property type="project" value="TreeGrafter"/>
</dbReference>
<name>A0A6P8FQP2_CLUHA</name>
<sequence>MLVTVSGAPKSGKMGVATNTLILLVCFSGALIAPAWCQEGACLKDGRHKRAPSPEPHLKECSLYTENACCSVDDIHDLMAPPASLEKAHWDKCGALSPVCESFLKRVICFHRCSPDAARWPHPQHGSTLKAVPLCHSFCKDWYDACRMDLTCARDWASDPRGQNCTGSCVPYQQMYQHGRDLCESLWGDTFMTVEDEAGGANSEEGGHTCGCLNLSPSDRDAIAALRAHGEDPEELDTTKMGLPQYRAPCPAPASAKPGSALPAQARRTGGSSSINTILRKRSVPLGEGDAEGSGSGFEGRV</sequence>
<dbReference type="InterPro" id="IPR004269">
    <property type="entry name" value="Folate_rcpt"/>
</dbReference>
<protein>
    <submittedName>
        <fullName evidence="8">Retbindin isoform X1</fullName>
    </submittedName>
</protein>
<keyword evidence="3" id="KW-1015">Disulfide bond</keyword>
<comment type="similarity">
    <text evidence="1">Belongs to the folate receptor family.</text>
</comment>
<feature type="chain" id="PRO_5027673688" evidence="5">
    <location>
        <begin position="38"/>
        <end position="302"/>
    </location>
</feature>
<evidence type="ECO:0000256" key="5">
    <source>
        <dbReference type="SAM" id="SignalP"/>
    </source>
</evidence>
<accession>A0A6P8FQP2</accession>
<feature type="domain" description="Folate receptor-like" evidence="6">
    <location>
        <begin position="41"/>
        <end position="213"/>
    </location>
</feature>
<evidence type="ECO:0000313" key="8">
    <source>
        <dbReference type="RefSeq" id="XP_031428694.1"/>
    </source>
</evidence>
<dbReference type="GO" id="GO:0038023">
    <property type="term" value="F:signaling receptor activity"/>
    <property type="evidence" value="ECO:0007669"/>
    <property type="project" value="TreeGrafter"/>
</dbReference>
<evidence type="ECO:0000313" key="7">
    <source>
        <dbReference type="Proteomes" id="UP000515152"/>
    </source>
</evidence>
<feature type="region of interest" description="Disordered" evidence="4">
    <location>
        <begin position="243"/>
        <end position="302"/>
    </location>
</feature>
<dbReference type="PANTHER" id="PTHR10517:SF25">
    <property type="entry name" value="RETBINDIN ISOFORM X1"/>
    <property type="match status" value="1"/>
</dbReference>
<evidence type="ECO:0000259" key="6">
    <source>
        <dbReference type="Pfam" id="PF03024"/>
    </source>
</evidence>
<dbReference type="PANTHER" id="PTHR10517">
    <property type="entry name" value="FOLATE RECEPTOR"/>
    <property type="match status" value="1"/>
</dbReference>
<dbReference type="Proteomes" id="UP000515152">
    <property type="component" value="Chromosome 1"/>
</dbReference>
<evidence type="ECO:0000256" key="2">
    <source>
        <dbReference type="ARBA" id="ARBA00022729"/>
    </source>
</evidence>
<dbReference type="GO" id="GO:0032217">
    <property type="term" value="F:riboflavin transmembrane transporter activity"/>
    <property type="evidence" value="ECO:0007669"/>
    <property type="project" value="TreeGrafter"/>
</dbReference>
<dbReference type="InterPro" id="IPR018143">
    <property type="entry name" value="Folate_rcpt-like"/>
</dbReference>
<dbReference type="GeneID" id="105898598"/>
<feature type="signal peptide" evidence="5">
    <location>
        <begin position="1"/>
        <end position="37"/>
    </location>
</feature>
<organism evidence="7 8">
    <name type="scientific">Clupea harengus</name>
    <name type="common">Atlantic herring</name>
    <dbReference type="NCBI Taxonomy" id="7950"/>
    <lineage>
        <taxon>Eukaryota</taxon>
        <taxon>Metazoa</taxon>
        <taxon>Chordata</taxon>
        <taxon>Craniata</taxon>
        <taxon>Vertebrata</taxon>
        <taxon>Euteleostomi</taxon>
        <taxon>Actinopterygii</taxon>
        <taxon>Neopterygii</taxon>
        <taxon>Teleostei</taxon>
        <taxon>Clupei</taxon>
        <taxon>Clupeiformes</taxon>
        <taxon>Clupeoidei</taxon>
        <taxon>Clupeidae</taxon>
        <taxon>Clupea</taxon>
    </lineage>
</organism>
<gene>
    <name evidence="8" type="primary">rtbdn</name>
</gene>
<evidence type="ECO:0000256" key="3">
    <source>
        <dbReference type="ARBA" id="ARBA00023157"/>
    </source>
</evidence>
<reference evidence="8" key="1">
    <citation type="submission" date="2025-08" db="UniProtKB">
        <authorList>
            <consortium name="RefSeq"/>
        </authorList>
    </citation>
    <scope>IDENTIFICATION</scope>
</reference>